<evidence type="ECO:0000256" key="1">
    <source>
        <dbReference type="SAM" id="MobiDB-lite"/>
    </source>
</evidence>
<dbReference type="PROSITE" id="PS51257">
    <property type="entry name" value="PROKAR_LIPOPROTEIN"/>
    <property type="match status" value="1"/>
</dbReference>
<feature type="region of interest" description="Disordered" evidence="1">
    <location>
        <begin position="306"/>
        <end position="325"/>
    </location>
</feature>
<reference evidence="3 4" key="1">
    <citation type="submission" date="2024-03" db="EMBL/GenBank/DDBJ databases">
        <title>Bacilli Hybrid Assemblies.</title>
        <authorList>
            <person name="Kovac J."/>
        </authorList>
    </citation>
    <scope>NUCLEOTIDE SEQUENCE [LARGE SCALE GENOMIC DNA]</scope>
    <source>
        <strain evidence="3 4">FSL R7-0666</strain>
    </source>
</reference>
<comment type="caution">
    <text evidence="3">The sequence shown here is derived from an EMBL/GenBank/DDBJ whole genome shotgun (WGS) entry which is preliminary data.</text>
</comment>
<feature type="compositionally biased region" description="Acidic residues" evidence="1">
    <location>
        <begin position="316"/>
        <end position="325"/>
    </location>
</feature>
<feature type="compositionally biased region" description="Acidic residues" evidence="1">
    <location>
        <begin position="43"/>
        <end position="58"/>
    </location>
</feature>
<keyword evidence="4" id="KW-1185">Reference proteome</keyword>
<proteinExistence type="predicted"/>
<dbReference type="EMBL" id="JBCITK010000001">
    <property type="protein sequence ID" value="MEN0644715.1"/>
    <property type="molecule type" value="Genomic_DNA"/>
</dbReference>
<feature type="compositionally biased region" description="Low complexity" evidence="1">
    <location>
        <begin position="23"/>
        <end position="42"/>
    </location>
</feature>
<evidence type="ECO:0000313" key="3">
    <source>
        <dbReference type="EMBL" id="MEN0644715.1"/>
    </source>
</evidence>
<organism evidence="3 4">
    <name type="scientific">Alkalicoccobacillus gibsonii</name>
    <dbReference type="NCBI Taxonomy" id="79881"/>
    <lineage>
        <taxon>Bacteria</taxon>
        <taxon>Bacillati</taxon>
        <taxon>Bacillota</taxon>
        <taxon>Bacilli</taxon>
        <taxon>Bacillales</taxon>
        <taxon>Bacillaceae</taxon>
        <taxon>Alkalicoccobacillus</taxon>
    </lineage>
</organism>
<dbReference type="InterPro" id="IPR046720">
    <property type="entry name" value="DUF6612"/>
</dbReference>
<name>A0ABU9VLY9_9BACI</name>
<keyword evidence="2" id="KW-0732">Signal</keyword>
<dbReference type="RefSeq" id="WP_343131348.1">
    <property type="nucleotide sequence ID" value="NZ_JBCITK010000001.1"/>
</dbReference>
<accession>A0ABU9VLY9</accession>
<evidence type="ECO:0000313" key="4">
    <source>
        <dbReference type="Proteomes" id="UP001418796"/>
    </source>
</evidence>
<dbReference type="Gene3D" id="2.50.20.20">
    <property type="match status" value="1"/>
</dbReference>
<sequence length="325" mass="36079">MKKIKWLVTGLACTVALVACGNEDASTEESTTNNETEAAASEDGTEEATTDETEEEGTTEGTTEDAKSILEQSINAMTDVVSFSMDMTMDQTMEMEGEEPLEMSTKLKMDAIQDPLSFYQVIESPDPLSGELTEVEQYFVDGEIYTYDPSQDMWIKMSGDLIGMNDIEDLEMSPDEQLETLMNFADDITVEDEGDRYALTIDGSGDELKEIAKELANAEADATMQADMDQIFEGMNITKLDYVLYINKETYYQEEMSMNLDMEMDAEGDTVTISQVSSGTFGKFNEIDEITVPSEAIDNAVEMTEEDLGGMNGDWETTEEDNDSE</sequence>
<gene>
    <name evidence="3" type="ORF">MKY91_16300</name>
</gene>
<dbReference type="Pfam" id="PF20316">
    <property type="entry name" value="DUF6612"/>
    <property type="match status" value="1"/>
</dbReference>
<protein>
    <submittedName>
        <fullName evidence="3">DUF6612 family protein</fullName>
    </submittedName>
</protein>
<feature type="signal peptide" evidence="2">
    <location>
        <begin position="1"/>
        <end position="21"/>
    </location>
</feature>
<feature type="region of interest" description="Disordered" evidence="1">
    <location>
        <begin position="23"/>
        <end position="66"/>
    </location>
</feature>
<dbReference type="Proteomes" id="UP001418796">
    <property type="component" value="Unassembled WGS sequence"/>
</dbReference>
<evidence type="ECO:0000256" key="2">
    <source>
        <dbReference type="SAM" id="SignalP"/>
    </source>
</evidence>
<feature type="chain" id="PRO_5046631544" evidence="2">
    <location>
        <begin position="22"/>
        <end position="325"/>
    </location>
</feature>